<dbReference type="AlphaFoldDB" id="A0A1V4QH33"/>
<comment type="caution">
    <text evidence="4">The sequence shown here is derived from an EMBL/GenBank/DDBJ whole genome shotgun (WGS) entry which is preliminary data.</text>
</comment>
<protein>
    <recommendedName>
        <fullName evidence="6">Secretion system C-terminal sorting domain-containing protein</fullName>
    </recommendedName>
</protein>
<dbReference type="NCBIfam" id="TIGR04183">
    <property type="entry name" value="Por_Secre_tail"/>
    <property type="match status" value="1"/>
</dbReference>
<organism evidence="4 5">
    <name type="scientific">candidate division WOR-3 bacterium 4484_100</name>
    <dbReference type="NCBI Taxonomy" id="1936077"/>
    <lineage>
        <taxon>Bacteria</taxon>
        <taxon>Bacteria division WOR-3</taxon>
    </lineage>
</organism>
<dbReference type="PANTHER" id="PTHR45632">
    <property type="entry name" value="LD33804P"/>
    <property type="match status" value="1"/>
</dbReference>
<dbReference type="SUPFAM" id="SSF63825">
    <property type="entry name" value="YWTD domain"/>
    <property type="match status" value="1"/>
</dbReference>
<evidence type="ECO:0000313" key="5">
    <source>
        <dbReference type="Proteomes" id="UP000191663"/>
    </source>
</evidence>
<dbReference type="InterPro" id="IPR015915">
    <property type="entry name" value="Kelch-typ_b-propeller"/>
</dbReference>
<evidence type="ECO:0000313" key="4">
    <source>
        <dbReference type="EMBL" id="OPX18552.1"/>
    </source>
</evidence>
<keyword evidence="3" id="KW-0732">Signal</keyword>
<name>A0A1V4QH33_UNCW3</name>
<gene>
    <name evidence="4" type="ORF">BXT86_00635</name>
</gene>
<dbReference type="EMBL" id="MUKB01000008">
    <property type="protein sequence ID" value="OPX18552.1"/>
    <property type="molecule type" value="Genomic_DNA"/>
</dbReference>
<evidence type="ECO:0008006" key="6">
    <source>
        <dbReference type="Google" id="ProtNLM"/>
    </source>
</evidence>
<feature type="signal peptide" evidence="3">
    <location>
        <begin position="1"/>
        <end position="20"/>
    </location>
</feature>
<dbReference type="Pfam" id="PF01344">
    <property type="entry name" value="Kelch_1"/>
    <property type="match status" value="2"/>
</dbReference>
<evidence type="ECO:0000256" key="2">
    <source>
        <dbReference type="ARBA" id="ARBA00022737"/>
    </source>
</evidence>
<accession>A0A1V4QH33</accession>
<dbReference type="Gene3D" id="2.120.10.80">
    <property type="entry name" value="Kelch-type beta propeller"/>
    <property type="match status" value="2"/>
</dbReference>
<keyword evidence="2" id="KW-0677">Repeat</keyword>
<dbReference type="PANTHER" id="PTHR45632:SF3">
    <property type="entry name" value="KELCH-LIKE PROTEIN 32"/>
    <property type="match status" value="1"/>
</dbReference>
<evidence type="ECO:0000256" key="1">
    <source>
        <dbReference type="ARBA" id="ARBA00022441"/>
    </source>
</evidence>
<evidence type="ECO:0000256" key="3">
    <source>
        <dbReference type="SAM" id="SignalP"/>
    </source>
</evidence>
<sequence length="810" mass="87525">MKKFIILALSLCLMPIFLQATSEDVAATPAHVFKVPNPQPSHYDGPRSTPTLVDTIDLSPINPTGYCWGITYDWDRDVLWITQWNSAYPTVYAIQKTSPCTKVDSFTLGSGAPSYHLGIGYAGNDIMYMAGFDANVYQIDMITGNGTVYRSMPWSSAEGLGFNAVDDAIYPSDWSADQCAWAIPSQSGSWNTWSVASAPCGMSGAWSASTPPDMIFQAEEANPAHFYQYSVSGGVPNTTPDSVWDCDPGQTQGYEADCTFDGRYVYILDQSGPDKVWVYDVGIAGTNHDVGTQAILAPGATILPNTTINPSARYRNYGGYTETFDVYFLIDSAGVNIYSQSANITLNSGTDTTITWPSWTSCGTSGITYDITAYTVLSGDENPANDTLTSQTIVTTVYWEILSAQFPSPSSGHEMATIHDGKYMVFGIRTTGGYLSQTQIYDIAAGSWSAGPDNPYGCGAYGSAQGVNGKYYRIGGTDSWPTALTRVDIYDPSTSQWSSGAASPRAWIDHATGVYNDSLIFCLGGGNWGTGNTPHTDVYFYDTYLDSWTQATSMPGVGRGCLAGGVIDTFAIVACGYDGTSTYRNDYIVGIIDQSDASQIAWGSPTNIPGMAGRYRVPSGVDHVNKELWVVCGQISGGASDETWSYNPYTDTWTNWNKPKPHPMGNVSPVVVTTTAAGDFGVFVASGYFNGSYITDHEVFHTGMTGIEEKPGEFTQPTAFGFAPDMPNPVKGYAPITYTTTKPGPVTLKVFDISGRLVKTLVNRVVEPQGTKTVYWTLKDDSHRPVANGVYFLRLEVGSEVATHKLTVVK</sequence>
<feature type="chain" id="PRO_5013093241" description="Secretion system C-terminal sorting domain-containing protein" evidence="3">
    <location>
        <begin position="21"/>
        <end position="810"/>
    </location>
</feature>
<dbReference type="Proteomes" id="UP000191663">
    <property type="component" value="Unassembled WGS sequence"/>
</dbReference>
<dbReference type="InterPro" id="IPR026444">
    <property type="entry name" value="Secre_tail"/>
</dbReference>
<dbReference type="SUPFAM" id="SSF117281">
    <property type="entry name" value="Kelch motif"/>
    <property type="match status" value="2"/>
</dbReference>
<reference evidence="5" key="1">
    <citation type="submission" date="2017-01" db="EMBL/GenBank/DDBJ databases">
        <title>Novel pathways for hydrocarbon cycling and metabolic interdependencies in hydrothermal sediment communities.</title>
        <authorList>
            <person name="Dombrowski N."/>
            <person name="Seitz K."/>
            <person name="Teske A."/>
            <person name="Baker B."/>
        </authorList>
    </citation>
    <scope>NUCLEOTIDE SEQUENCE [LARGE SCALE GENOMIC DNA]</scope>
</reference>
<dbReference type="Gene3D" id="2.60.40.4070">
    <property type="match status" value="1"/>
</dbReference>
<dbReference type="InterPro" id="IPR006652">
    <property type="entry name" value="Kelch_1"/>
</dbReference>
<dbReference type="SMART" id="SM00612">
    <property type="entry name" value="Kelch"/>
    <property type="match status" value="3"/>
</dbReference>
<proteinExistence type="predicted"/>
<keyword evidence="1" id="KW-0880">Kelch repeat</keyword>